<reference evidence="2 3" key="1">
    <citation type="submission" date="2014-04" db="EMBL/GenBank/DDBJ databases">
        <authorList>
            <consortium name="DOE Joint Genome Institute"/>
            <person name="Kuo A."/>
            <person name="Kohler A."/>
            <person name="Costa M.D."/>
            <person name="Nagy L.G."/>
            <person name="Floudas D."/>
            <person name="Copeland A."/>
            <person name="Barry K.W."/>
            <person name="Cichocki N."/>
            <person name="Veneault-Fourrey C."/>
            <person name="LaButti K."/>
            <person name="Lindquist E.A."/>
            <person name="Lipzen A."/>
            <person name="Lundell T."/>
            <person name="Morin E."/>
            <person name="Murat C."/>
            <person name="Sun H."/>
            <person name="Tunlid A."/>
            <person name="Henrissat B."/>
            <person name="Grigoriev I.V."/>
            <person name="Hibbett D.S."/>
            <person name="Martin F."/>
            <person name="Nordberg H.P."/>
            <person name="Cantor M.N."/>
            <person name="Hua S.X."/>
        </authorList>
    </citation>
    <scope>NUCLEOTIDE SEQUENCE [LARGE SCALE GENOMIC DNA]</scope>
    <source>
        <strain evidence="2 3">Marx 270</strain>
    </source>
</reference>
<protein>
    <submittedName>
        <fullName evidence="2">Uncharacterized protein</fullName>
    </submittedName>
</protein>
<dbReference type="OrthoDB" id="2670057at2759"/>
<proteinExistence type="predicted"/>
<accession>A0A0C3PKL3</accession>
<dbReference type="Proteomes" id="UP000054217">
    <property type="component" value="Unassembled WGS sequence"/>
</dbReference>
<dbReference type="InParanoid" id="A0A0C3PKL3"/>
<gene>
    <name evidence="2" type="ORF">M404DRAFT_935157</name>
</gene>
<evidence type="ECO:0000256" key="1">
    <source>
        <dbReference type="SAM" id="MobiDB-lite"/>
    </source>
</evidence>
<dbReference type="HOGENOM" id="CLU_1726693_0_0_1"/>
<feature type="non-terminal residue" evidence="2">
    <location>
        <position position="1"/>
    </location>
</feature>
<dbReference type="EMBL" id="KN831955">
    <property type="protein sequence ID" value="KIO09201.1"/>
    <property type="molecule type" value="Genomic_DNA"/>
</dbReference>
<evidence type="ECO:0000313" key="2">
    <source>
        <dbReference type="EMBL" id="KIO09201.1"/>
    </source>
</evidence>
<feature type="region of interest" description="Disordered" evidence="1">
    <location>
        <begin position="1"/>
        <end position="29"/>
    </location>
</feature>
<organism evidence="2 3">
    <name type="scientific">Pisolithus tinctorius Marx 270</name>
    <dbReference type="NCBI Taxonomy" id="870435"/>
    <lineage>
        <taxon>Eukaryota</taxon>
        <taxon>Fungi</taxon>
        <taxon>Dikarya</taxon>
        <taxon>Basidiomycota</taxon>
        <taxon>Agaricomycotina</taxon>
        <taxon>Agaricomycetes</taxon>
        <taxon>Agaricomycetidae</taxon>
        <taxon>Boletales</taxon>
        <taxon>Sclerodermatineae</taxon>
        <taxon>Pisolithaceae</taxon>
        <taxon>Pisolithus</taxon>
    </lineage>
</organism>
<dbReference type="AlphaFoldDB" id="A0A0C3PKL3"/>
<feature type="region of interest" description="Disordered" evidence="1">
    <location>
        <begin position="42"/>
        <end position="74"/>
    </location>
</feature>
<sequence length="152" mass="16997">HSISLRCNTANDASRHDSHLEHWGRLPDDDDDSWETKLSMRQRAPSTPAKKLAAMFSRSPSIVSRKRSSENSHVREHVAAVRKILPDLGPEMALQAAVVEADTEIMKPPLARTFMCHAESTSWDGEAVCIDSFLWRGPRLSGNMSPNMMSDE</sequence>
<name>A0A0C3PKL3_PISTI</name>
<evidence type="ECO:0000313" key="3">
    <source>
        <dbReference type="Proteomes" id="UP000054217"/>
    </source>
</evidence>
<reference evidence="3" key="2">
    <citation type="submission" date="2015-01" db="EMBL/GenBank/DDBJ databases">
        <title>Evolutionary Origins and Diversification of the Mycorrhizal Mutualists.</title>
        <authorList>
            <consortium name="DOE Joint Genome Institute"/>
            <consortium name="Mycorrhizal Genomics Consortium"/>
            <person name="Kohler A."/>
            <person name="Kuo A."/>
            <person name="Nagy L.G."/>
            <person name="Floudas D."/>
            <person name="Copeland A."/>
            <person name="Barry K.W."/>
            <person name="Cichocki N."/>
            <person name="Veneault-Fourrey C."/>
            <person name="LaButti K."/>
            <person name="Lindquist E.A."/>
            <person name="Lipzen A."/>
            <person name="Lundell T."/>
            <person name="Morin E."/>
            <person name="Murat C."/>
            <person name="Riley R."/>
            <person name="Ohm R."/>
            <person name="Sun H."/>
            <person name="Tunlid A."/>
            <person name="Henrissat B."/>
            <person name="Grigoriev I.V."/>
            <person name="Hibbett D.S."/>
            <person name="Martin F."/>
        </authorList>
    </citation>
    <scope>NUCLEOTIDE SEQUENCE [LARGE SCALE GENOMIC DNA]</scope>
    <source>
        <strain evidence="3">Marx 270</strain>
    </source>
</reference>
<keyword evidence="3" id="KW-1185">Reference proteome</keyword>
<feature type="compositionally biased region" description="Polar residues" evidence="1">
    <location>
        <begin position="1"/>
        <end position="12"/>
    </location>
</feature>
<feature type="compositionally biased region" description="Basic and acidic residues" evidence="1">
    <location>
        <begin position="13"/>
        <end position="27"/>
    </location>
</feature>